<dbReference type="NCBIfam" id="TIGR02595">
    <property type="entry name" value="PEP_CTERM"/>
    <property type="match status" value="1"/>
</dbReference>
<reference evidence="2 3" key="1">
    <citation type="submission" date="2019-03" db="EMBL/GenBank/DDBJ databases">
        <title>Genomic Encyclopedia of Type Strains, Phase IV (KMG-IV): sequencing the most valuable type-strain genomes for metagenomic binning, comparative biology and taxonomic classification.</title>
        <authorList>
            <person name="Goeker M."/>
        </authorList>
    </citation>
    <scope>NUCLEOTIDE SEQUENCE [LARGE SCALE GENOMIC DNA]</scope>
    <source>
        <strain evidence="2 3">DSM 25082</strain>
    </source>
</reference>
<gene>
    <name evidence="2" type="ORF">DFR39_101199</name>
</gene>
<dbReference type="EMBL" id="SNXE01000001">
    <property type="protein sequence ID" value="TDP12726.1"/>
    <property type="molecule type" value="Genomic_DNA"/>
</dbReference>
<evidence type="ECO:0000313" key="2">
    <source>
        <dbReference type="EMBL" id="TDP12726.1"/>
    </source>
</evidence>
<evidence type="ECO:0000259" key="1">
    <source>
        <dbReference type="Pfam" id="PF07589"/>
    </source>
</evidence>
<dbReference type="AlphaFoldDB" id="A0A4R6NAH7"/>
<evidence type="ECO:0000313" key="3">
    <source>
        <dbReference type="Proteomes" id="UP000295357"/>
    </source>
</evidence>
<dbReference type="Proteomes" id="UP000295357">
    <property type="component" value="Unassembled WGS sequence"/>
</dbReference>
<proteinExistence type="predicted"/>
<dbReference type="Pfam" id="PF07589">
    <property type="entry name" value="PEP-CTERM"/>
    <property type="match status" value="1"/>
</dbReference>
<feature type="domain" description="Ice-binding protein C-terminal" evidence="1">
    <location>
        <begin position="173"/>
        <end position="199"/>
    </location>
</feature>
<keyword evidence="3" id="KW-1185">Reference proteome</keyword>
<comment type="caution">
    <text evidence="2">The sequence shown here is derived from an EMBL/GenBank/DDBJ whole genome shotgun (WGS) entry which is preliminary data.</text>
</comment>
<accession>A0A4R6NAH7</accession>
<name>A0A4R6NAH7_9BURK</name>
<sequence length="205" mass="21436">MDRCHGRSGRVLRWARLGGSTFTVDFDSPGNVSCFAVPIPCSNGNTVQGVSAELPTGLQFVSLAGRFWGTGYSGATNVLTTFVPKADLWVAFQAAPGYRVRVEEFTLAPRQGGVQASQPFRANGVLGWTGDLSTATTFAAAAGGAERSNTFTLQSTYNRADIAIDSITVSVTAVPEPGSWALMAAGLALLGGLLRGQRRSSGSQD</sequence>
<organism evidence="2 3">
    <name type="scientific">Roseateles asaccharophilus</name>
    <dbReference type="NCBI Taxonomy" id="582607"/>
    <lineage>
        <taxon>Bacteria</taxon>
        <taxon>Pseudomonadati</taxon>
        <taxon>Pseudomonadota</taxon>
        <taxon>Betaproteobacteria</taxon>
        <taxon>Burkholderiales</taxon>
        <taxon>Sphaerotilaceae</taxon>
        <taxon>Roseateles</taxon>
    </lineage>
</organism>
<dbReference type="InterPro" id="IPR013424">
    <property type="entry name" value="Ice-binding_C"/>
</dbReference>
<protein>
    <submittedName>
        <fullName evidence="2">Putative secreted protein with PEP-CTERM sorting signal/MYXO-CTERM domain-containing protein</fullName>
    </submittedName>
</protein>